<protein>
    <submittedName>
        <fullName evidence="1">Uncharacterized protein</fullName>
    </submittedName>
</protein>
<gene>
    <name evidence="1" type="ORF">E2C01_023244</name>
</gene>
<dbReference type="Proteomes" id="UP000324222">
    <property type="component" value="Unassembled WGS sequence"/>
</dbReference>
<dbReference type="EMBL" id="VSRR010002171">
    <property type="protein sequence ID" value="MPC29990.1"/>
    <property type="molecule type" value="Genomic_DNA"/>
</dbReference>
<reference evidence="1 2" key="1">
    <citation type="submission" date="2019-05" db="EMBL/GenBank/DDBJ databases">
        <title>Another draft genome of Portunus trituberculatus and its Hox gene families provides insights of decapod evolution.</title>
        <authorList>
            <person name="Jeong J.-H."/>
            <person name="Song I."/>
            <person name="Kim S."/>
            <person name="Choi T."/>
            <person name="Kim D."/>
            <person name="Ryu S."/>
            <person name="Kim W."/>
        </authorList>
    </citation>
    <scope>NUCLEOTIDE SEQUENCE [LARGE SCALE GENOMIC DNA]</scope>
    <source>
        <tissue evidence="1">Muscle</tissue>
    </source>
</reference>
<evidence type="ECO:0000313" key="1">
    <source>
        <dbReference type="EMBL" id="MPC29990.1"/>
    </source>
</evidence>
<comment type="caution">
    <text evidence="1">The sequence shown here is derived from an EMBL/GenBank/DDBJ whole genome shotgun (WGS) entry which is preliminary data.</text>
</comment>
<evidence type="ECO:0000313" key="2">
    <source>
        <dbReference type="Proteomes" id="UP000324222"/>
    </source>
</evidence>
<accession>A0A5B7E7G4</accession>
<organism evidence="1 2">
    <name type="scientific">Portunus trituberculatus</name>
    <name type="common">Swimming crab</name>
    <name type="synonym">Neptunus trituberculatus</name>
    <dbReference type="NCBI Taxonomy" id="210409"/>
    <lineage>
        <taxon>Eukaryota</taxon>
        <taxon>Metazoa</taxon>
        <taxon>Ecdysozoa</taxon>
        <taxon>Arthropoda</taxon>
        <taxon>Crustacea</taxon>
        <taxon>Multicrustacea</taxon>
        <taxon>Malacostraca</taxon>
        <taxon>Eumalacostraca</taxon>
        <taxon>Eucarida</taxon>
        <taxon>Decapoda</taxon>
        <taxon>Pleocyemata</taxon>
        <taxon>Brachyura</taxon>
        <taxon>Eubrachyura</taxon>
        <taxon>Portunoidea</taxon>
        <taxon>Portunidae</taxon>
        <taxon>Portuninae</taxon>
        <taxon>Portunus</taxon>
    </lineage>
</organism>
<keyword evidence="2" id="KW-1185">Reference proteome</keyword>
<proteinExistence type="predicted"/>
<dbReference type="AlphaFoldDB" id="A0A5B7E7G4"/>
<sequence>MPGLCSNDVRILKIMWPNSVIYGDECMTHDREGVIIKDPIDMTGRQPRRREAGHDARQVDHWVKATAAAV</sequence>
<name>A0A5B7E7G4_PORTR</name>